<organism evidence="3 4">
    <name type="scientific">Paraburkholderia tuberum</name>
    <dbReference type="NCBI Taxonomy" id="157910"/>
    <lineage>
        <taxon>Bacteria</taxon>
        <taxon>Pseudomonadati</taxon>
        <taxon>Pseudomonadota</taxon>
        <taxon>Betaproteobacteria</taxon>
        <taxon>Burkholderiales</taxon>
        <taxon>Burkholderiaceae</taxon>
        <taxon>Paraburkholderia</taxon>
    </lineage>
</organism>
<dbReference type="AlphaFoldDB" id="A0A1H1JUW5"/>
<proteinExistence type="predicted"/>
<dbReference type="Proteomes" id="UP000199365">
    <property type="component" value="Unassembled WGS sequence"/>
</dbReference>
<feature type="domain" description="Amidohydrolase-related" evidence="2">
    <location>
        <begin position="96"/>
        <end position="395"/>
    </location>
</feature>
<dbReference type="RefSeq" id="WP_090808866.1">
    <property type="nucleotide sequence ID" value="NZ_FNKX01000002.1"/>
</dbReference>
<evidence type="ECO:0000313" key="3">
    <source>
        <dbReference type="EMBL" id="SDR53529.1"/>
    </source>
</evidence>
<keyword evidence="3" id="KW-0378">Hydrolase</keyword>
<reference evidence="4" key="1">
    <citation type="submission" date="2016-10" db="EMBL/GenBank/DDBJ databases">
        <authorList>
            <person name="Varghese N."/>
            <person name="Submissions S."/>
        </authorList>
    </citation>
    <scope>NUCLEOTIDE SEQUENCE [LARGE SCALE GENOMIC DNA]</scope>
    <source>
        <strain evidence="4">DUS833</strain>
    </source>
</reference>
<dbReference type="InterPro" id="IPR006680">
    <property type="entry name" value="Amidohydro-rel"/>
</dbReference>
<gene>
    <name evidence="3" type="ORF">SAMN05445850_5707</name>
</gene>
<dbReference type="STRING" id="157910.SAMN05445850_5707"/>
<evidence type="ECO:0000256" key="1">
    <source>
        <dbReference type="ARBA" id="ARBA00023239"/>
    </source>
</evidence>
<dbReference type="PANTHER" id="PTHR21240">
    <property type="entry name" value="2-AMINO-3-CARBOXYLMUCONATE-6-SEMIALDEHYDE DECARBOXYLASE"/>
    <property type="match status" value="1"/>
</dbReference>
<dbReference type="InterPro" id="IPR032465">
    <property type="entry name" value="ACMSD"/>
</dbReference>
<evidence type="ECO:0000259" key="2">
    <source>
        <dbReference type="Pfam" id="PF04909"/>
    </source>
</evidence>
<protein>
    <submittedName>
        <fullName evidence="3">Amidohydrolase</fullName>
    </submittedName>
</protein>
<evidence type="ECO:0000313" key="4">
    <source>
        <dbReference type="Proteomes" id="UP000199365"/>
    </source>
</evidence>
<name>A0A1H1JUW5_9BURK</name>
<keyword evidence="1" id="KW-0456">Lyase</keyword>
<dbReference type="GO" id="GO:0005737">
    <property type="term" value="C:cytoplasm"/>
    <property type="evidence" value="ECO:0007669"/>
    <property type="project" value="TreeGrafter"/>
</dbReference>
<keyword evidence="4" id="KW-1185">Reference proteome</keyword>
<dbReference type="SUPFAM" id="SSF51556">
    <property type="entry name" value="Metallo-dependent hydrolases"/>
    <property type="match status" value="1"/>
</dbReference>
<sequence>MQTYQGKIYDADTHFYEVEDAFNRHLPEKFRKDWSFTSRVTADGNRCMYVGDRKVEISEGYTSADGHVPPPGKLHEWLRAMKDGKDNVDMRVSPTPDMFNRDARLKKMDDFGVEACTMYIGEMVACISYLNEPVAANAVLHAYNQWMLDDWGFNYKDRIYTTPVVTLDDLDAAVAEARWLVANGVRVILMPMGPFNGRAPADPYFDPFWSVLNEAGVRVTFHVSEAIYMKDHMAVWGEPVQQSRQRQTAFVWMHGYGERPVMETLSSFIFYNFFERFPRVKLCSAENGAEWVPSLLVKMDKCRGMAKNGYWPCGQLKKRPSQIFKENVFVVAYPEDDIAQIIAQTGSSDFLLMGSDYPHAEGVPEPKDFASEACNELSEEDTRKIMYDNGRRFIPLHV</sequence>
<dbReference type="EMBL" id="FNKX01000002">
    <property type="protein sequence ID" value="SDR53529.1"/>
    <property type="molecule type" value="Genomic_DNA"/>
</dbReference>
<dbReference type="GO" id="GO:0016787">
    <property type="term" value="F:hydrolase activity"/>
    <property type="evidence" value="ECO:0007669"/>
    <property type="project" value="UniProtKB-KW"/>
</dbReference>
<dbReference type="InterPro" id="IPR032466">
    <property type="entry name" value="Metal_Hydrolase"/>
</dbReference>
<accession>A0A1H1JUW5</accession>
<dbReference type="Pfam" id="PF04909">
    <property type="entry name" value="Amidohydro_2"/>
    <property type="match status" value="1"/>
</dbReference>
<dbReference type="Gene3D" id="3.20.20.140">
    <property type="entry name" value="Metal-dependent hydrolases"/>
    <property type="match status" value="1"/>
</dbReference>
<dbReference type="PANTHER" id="PTHR21240:SF28">
    <property type="entry name" value="ISO-OROTATE DECARBOXYLASE (EUROFUNG)"/>
    <property type="match status" value="1"/>
</dbReference>
<dbReference type="GO" id="GO:0019748">
    <property type="term" value="P:secondary metabolic process"/>
    <property type="evidence" value="ECO:0007669"/>
    <property type="project" value="TreeGrafter"/>
</dbReference>
<dbReference type="GO" id="GO:0016831">
    <property type="term" value="F:carboxy-lyase activity"/>
    <property type="evidence" value="ECO:0007669"/>
    <property type="project" value="InterPro"/>
</dbReference>